<evidence type="ECO:0000259" key="2">
    <source>
        <dbReference type="PROSITE" id="PS50916"/>
    </source>
</evidence>
<dbReference type="PROSITE" id="PS50916">
    <property type="entry name" value="RABBD"/>
    <property type="match status" value="1"/>
</dbReference>
<accession>A0A8E0RL36</accession>
<feature type="domain" description="RabBD" evidence="2">
    <location>
        <begin position="62"/>
        <end position="95"/>
    </location>
</feature>
<dbReference type="GO" id="GO:0006886">
    <property type="term" value="P:intracellular protein transport"/>
    <property type="evidence" value="ECO:0007669"/>
    <property type="project" value="InterPro"/>
</dbReference>
<dbReference type="AlphaFoldDB" id="A0A8E0RL36"/>
<dbReference type="OrthoDB" id="6280374at2759"/>
<proteinExistence type="predicted"/>
<dbReference type="InterPro" id="IPR010911">
    <property type="entry name" value="Rab_BD"/>
</dbReference>
<comment type="caution">
    <text evidence="3">The sequence shown here is derived from an EMBL/GenBank/DDBJ whole genome shotgun (WGS) entry which is preliminary data.</text>
</comment>
<feature type="region of interest" description="Disordered" evidence="1">
    <location>
        <begin position="1"/>
        <end position="70"/>
    </location>
</feature>
<organism evidence="3 4">
    <name type="scientific">Fasciolopsis buskii</name>
    <dbReference type="NCBI Taxonomy" id="27845"/>
    <lineage>
        <taxon>Eukaryota</taxon>
        <taxon>Metazoa</taxon>
        <taxon>Spiralia</taxon>
        <taxon>Lophotrochozoa</taxon>
        <taxon>Platyhelminthes</taxon>
        <taxon>Trematoda</taxon>
        <taxon>Digenea</taxon>
        <taxon>Plagiorchiida</taxon>
        <taxon>Echinostomata</taxon>
        <taxon>Echinostomatoidea</taxon>
        <taxon>Fasciolidae</taxon>
        <taxon>Fasciolopsis</taxon>
    </lineage>
</organism>
<gene>
    <name evidence="3" type="ORF">FBUS_11081</name>
</gene>
<dbReference type="EMBL" id="LUCM01009834">
    <property type="protein sequence ID" value="KAA0186319.1"/>
    <property type="molecule type" value="Genomic_DNA"/>
</dbReference>
<protein>
    <submittedName>
        <fullName evidence="3">HMG coenzyme A synthase</fullName>
    </submittedName>
</protein>
<sequence>MTSVPRSRGFSVSDNTVGPNSVPSQPPKSSVGAPVRTGTLGGGPGGIRQPQPSSVAPGPGDSPDLSHLTPEERRIIQEVLQRQKHEEQIDAQVLQ</sequence>
<dbReference type="GO" id="GO:0031267">
    <property type="term" value="F:small GTPase binding"/>
    <property type="evidence" value="ECO:0007669"/>
    <property type="project" value="InterPro"/>
</dbReference>
<reference evidence="3" key="1">
    <citation type="submission" date="2019-05" db="EMBL/GenBank/DDBJ databases">
        <title>Annotation for the trematode Fasciolopsis buski.</title>
        <authorList>
            <person name="Choi Y.-J."/>
        </authorList>
    </citation>
    <scope>NUCLEOTIDE SEQUENCE</scope>
    <source>
        <strain evidence="3">HT</strain>
        <tissue evidence="3">Whole worm</tissue>
    </source>
</reference>
<dbReference type="InterPro" id="IPR013083">
    <property type="entry name" value="Znf_RING/FYVE/PHD"/>
</dbReference>
<name>A0A8E0RL36_9TREM</name>
<dbReference type="Proteomes" id="UP000728185">
    <property type="component" value="Unassembled WGS sequence"/>
</dbReference>
<keyword evidence="4" id="KW-1185">Reference proteome</keyword>
<evidence type="ECO:0000256" key="1">
    <source>
        <dbReference type="SAM" id="MobiDB-lite"/>
    </source>
</evidence>
<feature type="compositionally biased region" description="Polar residues" evidence="1">
    <location>
        <begin position="1"/>
        <end position="23"/>
    </location>
</feature>
<dbReference type="Gene3D" id="3.30.40.10">
    <property type="entry name" value="Zinc/RING finger domain, C3HC4 (zinc finger)"/>
    <property type="match status" value="1"/>
</dbReference>
<evidence type="ECO:0000313" key="4">
    <source>
        <dbReference type="Proteomes" id="UP000728185"/>
    </source>
</evidence>
<evidence type="ECO:0000313" key="3">
    <source>
        <dbReference type="EMBL" id="KAA0186319.1"/>
    </source>
</evidence>